<protein>
    <submittedName>
        <fullName evidence="3">PREDICTED: wall-associated</fullName>
    </submittedName>
</protein>
<dbReference type="InParanoid" id="A0A5E4FP26"/>
<evidence type="ECO:0000313" key="3">
    <source>
        <dbReference type="EMBL" id="VVA29211.1"/>
    </source>
</evidence>
<proteinExistence type="predicted"/>
<keyword evidence="2" id="KW-0067">ATP-binding</keyword>
<gene>
    <name evidence="3" type="ORF">ALMOND_2B020880</name>
</gene>
<name>A0A5E4FP26_PRUDU</name>
<keyword evidence="1" id="KW-0547">Nucleotide-binding</keyword>
<dbReference type="PANTHER" id="PTHR27005">
    <property type="entry name" value="WALL-ASSOCIATED RECEPTOR KINASE-LIKE 21"/>
    <property type="match status" value="1"/>
</dbReference>
<dbReference type="GO" id="GO:0005886">
    <property type="term" value="C:plasma membrane"/>
    <property type="evidence" value="ECO:0007669"/>
    <property type="project" value="TreeGrafter"/>
</dbReference>
<dbReference type="Gramene" id="VVA29211">
    <property type="protein sequence ID" value="VVA29211"/>
    <property type="gene ID" value="Prudul26B020880"/>
</dbReference>
<dbReference type="AlphaFoldDB" id="A0A5E4FP26"/>
<dbReference type="Pfam" id="PF14223">
    <property type="entry name" value="Retrotran_gag_2"/>
    <property type="match status" value="1"/>
</dbReference>
<reference evidence="4" key="1">
    <citation type="journal article" date="2020" name="Plant J.">
        <title>Transposons played a major role in the diversification between the closely related almond and peach genomes: results from the almond genome sequence.</title>
        <authorList>
            <person name="Alioto T."/>
            <person name="Alexiou K.G."/>
            <person name="Bardil A."/>
            <person name="Barteri F."/>
            <person name="Castanera R."/>
            <person name="Cruz F."/>
            <person name="Dhingra A."/>
            <person name="Duval H."/>
            <person name="Fernandez I Marti A."/>
            <person name="Frias L."/>
            <person name="Galan B."/>
            <person name="Garcia J.L."/>
            <person name="Howad W."/>
            <person name="Gomez-Garrido J."/>
            <person name="Gut M."/>
            <person name="Julca I."/>
            <person name="Morata J."/>
            <person name="Puigdomenech P."/>
            <person name="Ribeca P."/>
            <person name="Rubio Cabetas M.J."/>
            <person name="Vlasova A."/>
            <person name="Wirthensohn M."/>
            <person name="Garcia-Mas J."/>
            <person name="Gabaldon T."/>
            <person name="Casacuberta J.M."/>
            <person name="Arus P."/>
        </authorList>
    </citation>
    <scope>NUCLEOTIDE SEQUENCE [LARGE SCALE GENOMIC DNA]</scope>
    <source>
        <strain evidence="4">cv. Texas</strain>
    </source>
</reference>
<organism evidence="3 4">
    <name type="scientific">Prunus dulcis</name>
    <name type="common">Almond</name>
    <name type="synonym">Amygdalus dulcis</name>
    <dbReference type="NCBI Taxonomy" id="3755"/>
    <lineage>
        <taxon>Eukaryota</taxon>
        <taxon>Viridiplantae</taxon>
        <taxon>Streptophyta</taxon>
        <taxon>Embryophyta</taxon>
        <taxon>Tracheophyta</taxon>
        <taxon>Spermatophyta</taxon>
        <taxon>Magnoliopsida</taxon>
        <taxon>eudicotyledons</taxon>
        <taxon>Gunneridae</taxon>
        <taxon>Pentapetalae</taxon>
        <taxon>rosids</taxon>
        <taxon>fabids</taxon>
        <taxon>Rosales</taxon>
        <taxon>Rosaceae</taxon>
        <taxon>Amygdaloideae</taxon>
        <taxon>Amygdaleae</taxon>
        <taxon>Prunus</taxon>
    </lineage>
</organism>
<dbReference type="GO" id="GO:0007166">
    <property type="term" value="P:cell surface receptor signaling pathway"/>
    <property type="evidence" value="ECO:0007669"/>
    <property type="project" value="InterPro"/>
</dbReference>
<dbReference type="Proteomes" id="UP000327085">
    <property type="component" value="Chromosome 3"/>
</dbReference>
<dbReference type="Gene3D" id="1.10.510.10">
    <property type="entry name" value="Transferase(Phosphotransferase) domain 1"/>
    <property type="match status" value="1"/>
</dbReference>
<dbReference type="PANTHER" id="PTHR27005:SF280">
    <property type="entry name" value="WALL-ASSOCIATED RECEPTOR KINASE-LIKE 8"/>
    <property type="match status" value="1"/>
</dbReference>
<evidence type="ECO:0000256" key="1">
    <source>
        <dbReference type="ARBA" id="ARBA00022741"/>
    </source>
</evidence>
<dbReference type="InterPro" id="IPR045274">
    <property type="entry name" value="WAK-like"/>
</dbReference>
<evidence type="ECO:0000313" key="4">
    <source>
        <dbReference type="Proteomes" id="UP000327085"/>
    </source>
</evidence>
<evidence type="ECO:0000256" key="2">
    <source>
        <dbReference type="ARBA" id="ARBA00022840"/>
    </source>
</evidence>
<dbReference type="EMBL" id="CABIKO010000159">
    <property type="protein sequence ID" value="VVA29211.1"/>
    <property type="molecule type" value="Genomic_DNA"/>
</dbReference>
<accession>A0A5E4FP26</accession>
<sequence length="174" mass="19251">MEENRLFDILDAQVMKDGGKDEIVAVANLAKRCLNLKGKKRPTMKQVAVELEGIQQSVKASDMQQTFANVEYVRCEITEHGDIVSASKGSSCINDGVAAEVVKDQQKDAKALFALQQALDDTIFPRIMGITTSKKVWDTLNEEFQGNAKVFDICYELGLSKESTSKKIWYPAAA</sequence>
<dbReference type="GO" id="GO:0004674">
    <property type="term" value="F:protein serine/threonine kinase activity"/>
    <property type="evidence" value="ECO:0007669"/>
    <property type="project" value="TreeGrafter"/>
</dbReference>
<dbReference type="GO" id="GO:0005524">
    <property type="term" value="F:ATP binding"/>
    <property type="evidence" value="ECO:0007669"/>
    <property type="project" value="UniProtKB-KW"/>
</dbReference>